<dbReference type="RefSeq" id="WP_144884713.1">
    <property type="nucleotide sequence ID" value="NZ_VLLE01000002.1"/>
</dbReference>
<dbReference type="EMBL" id="VLLE01000002">
    <property type="protein sequence ID" value="TWI85641.1"/>
    <property type="molecule type" value="Genomic_DNA"/>
</dbReference>
<accession>A0A562SWL3</accession>
<dbReference type="OrthoDB" id="623860at2"/>
<comment type="caution">
    <text evidence="1">The sequence shown here is derived from an EMBL/GenBank/DDBJ whole genome shotgun (WGS) entry which is preliminary data.</text>
</comment>
<dbReference type="AlphaFoldDB" id="A0A562SWL3"/>
<sequence length="479" mass="54248">MKKYSLLSFFLVSVCTITHAQKIQYCKGIVKTPGKGFVRLLAGVNGYHHLIRFLPESKPQIFLFNKELVLESIIELNTTIHENTEVKIIQFENVYWFYTHTMKTSIHQLLKIDGNGIITDHSDLFKNPADSLWNKTTSSFNLTKIGSNLFVIINKYFEQSKTAKFLFIKIEPGKSTSFQNEISIAFDIENEELKDIVLFKDKLFVLKTGKDSKGNNILSVLKSDSTNNKSYTNQFESGKYLFLNPSFRFGKTDSSVFIYAMIAPPYGFKGDKPSLFMARLNESLNEIVPVKILKDALPETALSSFIIEKENSAGWMCFSQSQKEYSNYSSGYFTSPTSLSTSYNSANAAPYNFNLPTAIAGQSNPKEISFTVLNDRLEKVTDSLIKNNGKSLKIDPLAYASFVLNDQPYLILKQNLTRKSKALILLTPNESNALQTIQIRSFDRYEYLLSLMQTVTGNAFIVPFTNKKEMGLMKVTLTN</sequence>
<proteinExistence type="predicted"/>
<keyword evidence="2" id="KW-1185">Reference proteome</keyword>
<evidence type="ECO:0000313" key="1">
    <source>
        <dbReference type="EMBL" id="TWI85641.1"/>
    </source>
</evidence>
<name>A0A562SWL3_9BACT</name>
<protein>
    <submittedName>
        <fullName evidence="1">Uncharacterized protein</fullName>
    </submittedName>
</protein>
<organism evidence="1 2">
    <name type="scientific">Lacibacter cauensis</name>
    <dbReference type="NCBI Taxonomy" id="510947"/>
    <lineage>
        <taxon>Bacteria</taxon>
        <taxon>Pseudomonadati</taxon>
        <taxon>Bacteroidota</taxon>
        <taxon>Chitinophagia</taxon>
        <taxon>Chitinophagales</taxon>
        <taxon>Chitinophagaceae</taxon>
        <taxon>Lacibacter</taxon>
    </lineage>
</organism>
<evidence type="ECO:0000313" key="2">
    <source>
        <dbReference type="Proteomes" id="UP000316167"/>
    </source>
</evidence>
<gene>
    <name evidence="1" type="ORF">IQ13_0804</name>
</gene>
<dbReference type="Proteomes" id="UP000316167">
    <property type="component" value="Unassembled WGS sequence"/>
</dbReference>
<reference evidence="1 2" key="1">
    <citation type="journal article" date="2015" name="Stand. Genomic Sci.">
        <title>Genomic Encyclopedia of Bacterial and Archaeal Type Strains, Phase III: the genomes of soil and plant-associated and newly described type strains.</title>
        <authorList>
            <person name="Whitman W.B."/>
            <person name="Woyke T."/>
            <person name="Klenk H.P."/>
            <person name="Zhou Y."/>
            <person name="Lilburn T.G."/>
            <person name="Beck B.J."/>
            <person name="De Vos P."/>
            <person name="Vandamme P."/>
            <person name="Eisen J.A."/>
            <person name="Garrity G."/>
            <person name="Hugenholtz P."/>
            <person name="Kyrpides N.C."/>
        </authorList>
    </citation>
    <scope>NUCLEOTIDE SEQUENCE [LARGE SCALE GENOMIC DNA]</scope>
    <source>
        <strain evidence="1 2">CGMCC 1.7271</strain>
    </source>
</reference>